<reference evidence="1" key="1">
    <citation type="submission" date="2014-11" db="EMBL/GenBank/DDBJ databases">
        <authorList>
            <person name="Amaro Gonzalez C."/>
        </authorList>
    </citation>
    <scope>NUCLEOTIDE SEQUENCE</scope>
</reference>
<name>A0A0E9U7L0_ANGAN</name>
<proteinExistence type="predicted"/>
<dbReference type="EMBL" id="GBXM01046693">
    <property type="protein sequence ID" value="JAH61884.1"/>
    <property type="molecule type" value="Transcribed_RNA"/>
</dbReference>
<reference evidence="1" key="2">
    <citation type="journal article" date="2015" name="Fish Shellfish Immunol.">
        <title>Early steps in the European eel (Anguilla anguilla)-Vibrio vulnificus interaction in the gills: Role of the RtxA13 toxin.</title>
        <authorList>
            <person name="Callol A."/>
            <person name="Pajuelo D."/>
            <person name="Ebbesson L."/>
            <person name="Teles M."/>
            <person name="MacKenzie S."/>
            <person name="Amaro C."/>
        </authorList>
    </citation>
    <scope>NUCLEOTIDE SEQUENCE</scope>
</reference>
<sequence length="54" mass="6375">MFHCFVPFTMKLNRNNIRNCTFINAFILLLFKKVGYHTGLHFKQPVLTVRTFVG</sequence>
<protein>
    <submittedName>
        <fullName evidence="1">Uncharacterized protein</fullName>
    </submittedName>
</protein>
<organism evidence="1">
    <name type="scientific">Anguilla anguilla</name>
    <name type="common">European freshwater eel</name>
    <name type="synonym">Muraena anguilla</name>
    <dbReference type="NCBI Taxonomy" id="7936"/>
    <lineage>
        <taxon>Eukaryota</taxon>
        <taxon>Metazoa</taxon>
        <taxon>Chordata</taxon>
        <taxon>Craniata</taxon>
        <taxon>Vertebrata</taxon>
        <taxon>Euteleostomi</taxon>
        <taxon>Actinopterygii</taxon>
        <taxon>Neopterygii</taxon>
        <taxon>Teleostei</taxon>
        <taxon>Anguilliformes</taxon>
        <taxon>Anguillidae</taxon>
        <taxon>Anguilla</taxon>
    </lineage>
</organism>
<accession>A0A0E9U7L0</accession>
<dbReference type="AlphaFoldDB" id="A0A0E9U7L0"/>
<evidence type="ECO:0000313" key="1">
    <source>
        <dbReference type="EMBL" id="JAH61884.1"/>
    </source>
</evidence>